<evidence type="ECO:0000256" key="10">
    <source>
        <dbReference type="PROSITE-ProRule" id="PRU00703"/>
    </source>
</evidence>
<dbReference type="Pfam" id="PF00571">
    <property type="entry name" value="CBS"/>
    <property type="match status" value="2"/>
</dbReference>
<comment type="caution">
    <text evidence="11">Lacks conserved residue(s) required for the propagation of feature annotation.</text>
</comment>
<evidence type="ECO:0000256" key="11">
    <source>
        <dbReference type="RuleBase" id="RU361221"/>
    </source>
</evidence>
<dbReference type="InterPro" id="IPR051280">
    <property type="entry name" value="Cl-channel/antiporter"/>
</dbReference>
<dbReference type="PRINTS" id="PR00762">
    <property type="entry name" value="CLCHANNEL"/>
</dbReference>
<keyword evidence="8 11" id="KW-0472">Membrane</keyword>
<sequence length="488" mass="54689">MMRTSFAAAVVTVVVYYLVFQGRTMFDEPLTASDIFVFGEFQDSVQRQVVVTTSPLSTRPLFYVFDQDTKLPRQSTFRYTLEFNLGFDQIMVISSIMTTVAFFLPLAVGECRPVPTDLEGWSPSGVASIKRLVTLNCHHGEYNELGTLFLNEQDGTIKLLFHFGDGTLRSSSAVLFFGVFITLQCVASGVWVSNGQFIPAILSGAAMGRSIGELLGRNSRAYALVGGAGILGGITRMALSVTVMMVEASGWVLFVIPLMLVFIVARSVGNRFNEGIYDTQISIKKMPFLEQEPPEETRTQNMRANQLMSKEVVCLRPIETVEAIMTILRDYDHNCFPVVEDRDQRVLLGVVHRKNLAVLLMERHFTEPSAQDPTRPNDILPELSWSVLERSYPHYPMLQDIKIGGEHWHCLMDIAPYVQIGPHCINEHASAHRAYIMFRTLGLRHLVVVNHYNEVMGMITRENLLPEHFGAGGAYSRTQDVHDKLSAA</sequence>
<evidence type="ECO:0000256" key="6">
    <source>
        <dbReference type="ARBA" id="ARBA00023065"/>
    </source>
</evidence>
<protein>
    <recommendedName>
        <fullName evidence="11">Chloride channel protein</fullName>
    </recommendedName>
</protein>
<reference evidence="13 14" key="1">
    <citation type="journal article" date="2010" name="Nature">
        <title>The Ectocarpus genome and the independent evolution of multicellularity in brown algae.</title>
        <authorList>
            <person name="Cock J.M."/>
            <person name="Sterck L."/>
            <person name="Rouze P."/>
            <person name="Scornet D."/>
            <person name="Allen A.E."/>
            <person name="Amoutzias G."/>
            <person name="Anthouard V."/>
            <person name="Artiguenave F."/>
            <person name="Aury J.M."/>
            <person name="Badger J.H."/>
            <person name="Beszteri B."/>
            <person name="Billiau K."/>
            <person name="Bonnet E."/>
            <person name="Bothwell J.H."/>
            <person name="Bowler C."/>
            <person name="Boyen C."/>
            <person name="Brownlee C."/>
            <person name="Carrano C.J."/>
            <person name="Charrier B."/>
            <person name="Cho G.Y."/>
            <person name="Coelho S.M."/>
            <person name="Collen J."/>
            <person name="Corre E."/>
            <person name="Da Silva C."/>
            <person name="Delage L."/>
            <person name="Delaroque N."/>
            <person name="Dittami S.M."/>
            <person name="Doulbeau S."/>
            <person name="Elias M."/>
            <person name="Farnham G."/>
            <person name="Gachon C.M."/>
            <person name="Gschloessl B."/>
            <person name="Heesch S."/>
            <person name="Jabbari K."/>
            <person name="Jubin C."/>
            <person name="Kawai H."/>
            <person name="Kimura K."/>
            <person name="Kloareg B."/>
            <person name="Kupper F.C."/>
            <person name="Lang D."/>
            <person name="Le Bail A."/>
            <person name="Leblanc C."/>
            <person name="Lerouge P."/>
            <person name="Lohr M."/>
            <person name="Lopez P.J."/>
            <person name="Martens C."/>
            <person name="Maumus F."/>
            <person name="Michel G."/>
            <person name="Miranda-Saavedra D."/>
            <person name="Morales J."/>
            <person name="Moreau H."/>
            <person name="Motomura T."/>
            <person name="Nagasato C."/>
            <person name="Napoli C.A."/>
            <person name="Nelson D.R."/>
            <person name="Nyvall-Collen P."/>
            <person name="Peters A.F."/>
            <person name="Pommier C."/>
            <person name="Potin P."/>
            <person name="Poulain J."/>
            <person name="Quesneville H."/>
            <person name="Read B."/>
            <person name="Rensing S.A."/>
            <person name="Ritter A."/>
            <person name="Rousvoal S."/>
            <person name="Samanta M."/>
            <person name="Samson G."/>
            <person name="Schroeder D.C."/>
            <person name="Segurens B."/>
            <person name="Strittmatter M."/>
            <person name="Tonon T."/>
            <person name="Tregear J.W."/>
            <person name="Valentin K."/>
            <person name="von Dassow P."/>
            <person name="Yamagishi T."/>
            <person name="Van de Peer Y."/>
            <person name="Wincker P."/>
        </authorList>
    </citation>
    <scope>NUCLEOTIDE SEQUENCE [LARGE SCALE GENOMIC DNA]</scope>
    <source>
        <strain evidence="14">Ec32 / CCAP1310/4</strain>
    </source>
</reference>
<dbReference type="GO" id="GO:0016020">
    <property type="term" value="C:membrane"/>
    <property type="evidence" value="ECO:0007669"/>
    <property type="project" value="UniProtKB-SubCell"/>
</dbReference>
<evidence type="ECO:0000259" key="12">
    <source>
        <dbReference type="PROSITE" id="PS51371"/>
    </source>
</evidence>
<dbReference type="AlphaFoldDB" id="D8LQH0"/>
<evidence type="ECO:0000256" key="5">
    <source>
        <dbReference type="ARBA" id="ARBA00022989"/>
    </source>
</evidence>
<dbReference type="EMBL" id="FN648818">
    <property type="protein sequence ID" value="CBN78734.1"/>
    <property type="molecule type" value="Genomic_DNA"/>
</dbReference>
<feature type="transmembrane region" description="Helical" evidence="11">
    <location>
        <begin position="251"/>
        <end position="269"/>
    </location>
</feature>
<keyword evidence="4" id="KW-0677">Repeat</keyword>
<dbReference type="InParanoid" id="D8LQH0"/>
<dbReference type="OrthoDB" id="428525at2759"/>
<evidence type="ECO:0000256" key="1">
    <source>
        <dbReference type="ARBA" id="ARBA00004141"/>
    </source>
</evidence>
<evidence type="ECO:0000313" key="13">
    <source>
        <dbReference type="EMBL" id="CBN78734.1"/>
    </source>
</evidence>
<proteinExistence type="inferred from homology"/>
<evidence type="ECO:0000256" key="8">
    <source>
        <dbReference type="ARBA" id="ARBA00023136"/>
    </source>
</evidence>
<comment type="subcellular location">
    <subcellularLocation>
        <location evidence="1 11">Membrane</location>
        <topology evidence="1 11">Multi-pass membrane protein</topology>
    </subcellularLocation>
</comment>
<evidence type="ECO:0000313" key="14">
    <source>
        <dbReference type="Proteomes" id="UP000002630"/>
    </source>
</evidence>
<dbReference type="PANTHER" id="PTHR11689:SF136">
    <property type="entry name" value="H(+)_CL(-) EXCHANGE TRANSPORTER 7"/>
    <property type="match status" value="1"/>
</dbReference>
<dbReference type="InterPro" id="IPR014743">
    <property type="entry name" value="Cl-channel_core"/>
</dbReference>
<keyword evidence="2 11" id="KW-0813">Transport</keyword>
<dbReference type="Gene3D" id="1.10.3080.10">
    <property type="entry name" value="Clc chloride channel"/>
    <property type="match status" value="1"/>
</dbReference>
<feature type="transmembrane region" description="Helical" evidence="11">
    <location>
        <begin position="222"/>
        <end position="245"/>
    </location>
</feature>
<evidence type="ECO:0000256" key="4">
    <source>
        <dbReference type="ARBA" id="ARBA00022737"/>
    </source>
</evidence>
<organism evidence="13 14">
    <name type="scientific">Ectocarpus siliculosus</name>
    <name type="common">Brown alga</name>
    <name type="synonym">Conferva siliculosa</name>
    <dbReference type="NCBI Taxonomy" id="2880"/>
    <lineage>
        <taxon>Eukaryota</taxon>
        <taxon>Sar</taxon>
        <taxon>Stramenopiles</taxon>
        <taxon>Ochrophyta</taxon>
        <taxon>PX clade</taxon>
        <taxon>Phaeophyceae</taxon>
        <taxon>Ectocarpales</taxon>
        <taxon>Ectocarpaceae</taxon>
        <taxon>Ectocarpus</taxon>
    </lineage>
</organism>
<gene>
    <name evidence="13" type="ORF">Esi_0006_0103</name>
</gene>
<dbReference type="PANTHER" id="PTHR11689">
    <property type="entry name" value="CHLORIDE CHANNEL PROTEIN CLC FAMILY MEMBER"/>
    <property type="match status" value="1"/>
</dbReference>
<comment type="similarity">
    <text evidence="11">Belongs to the chloride channel (TC 2.A.49) family.</text>
</comment>
<keyword evidence="7 10" id="KW-0129">CBS domain</keyword>
<keyword evidence="3 11" id="KW-0812">Transmembrane</keyword>
<dbReference type="EMBL" id="FN649729">
    <property type="protein sequence ID" value="CBN78734.1"/>
    <property type="molecule type" value="Genomic_DNA"/>
</dbReference>
<dbReference type="InterPro" id="IPR001807">
    <property type="entry name" value="ClC"/>
</dbReference>
<keyword evidence="6 11" id="KW-0406">Ion transport</keyword>
<keyword evidence="9 11" id="KW-0868">Chloride</keyword>
<name>D8LQH0_ECTSI</name>
<keyword evidence="14" id="KW-1185">Reference proteome</keyword>
<dbReference type="Pfam" id="PF00654">
    <property type="entry name" value="Voltage_CLC"/>
    <property type="match status" value="1"/>
</dbReference>
<dbReference type="InterPro" id="IPR046342">
    <property type="entry name" value="CBS_dom_sf"/>
</dbReference>
<keyword evidence="5 11" id="KW-1133">Transmembrane helix</keyword>
<dbReference type="Gene3D" id="3.10.580.10">
    <property type="entry name" value="CBS-domain"/>
    <property type="match status" value="1"/>
</dbReference>
<dbReference type="OMA" id="CINEHAS"/>
<feature type="domain" description="CBS" evidence="12">
    <location>
        <begin position="308"/>
        <end position="367"/>
    </location>
</feature>
<evidence type="ECO:0000256" key="7">
    <source>
        <dbReference type="ARBA" id="ARBA00023122"/>
    </source>
</evidence>
<accession>D8LQH0</accession>
<feature type="transmembrane region" description="Helical" evidence="11">
    <location>
        <begin position="90"/>
        <end position="108"/>
    </location>
</feature>
<dbReference type="PROSITE" id="PS51371">
    <property type="entry name" value="CBS"/>
    <property type="match status" value="1"/>
</dbReference>
<evidence type="ECO:0000256" key="2">
    <source>
        <dbReference type="ARBA" id="ARBA00022448"/>
    </source>
</evidence>
<feature type="transmembrane region" description="Helical" evidence="11">
    <location>
        <begin position="173"/>
        <end position="191"/>
    </location>
</feature>
<evidence type="ECO:0000256" key="9">
    <source>
        <dbReference type="ARBA" id="ARBA00023214"/>
    </source>
</evidence>
<evidence type="ECO:0000256" key="3">
    <source>
        <dbReference type="ARBA" id="ARBA00022692"/>
    </source>
</evidence>
<dbReference type="SUPFAM" id="SSF81340">
    <property type="entry name" value="Clc chloride channel"/>
    <property type="match status" value="1"/>
</dbReference>
<dbReference type="Proteomes" id="UP000002630">
    <property type="component" value="Linkage Group LG04"/>
</dbReference>
<dbReference type="SUPFAM" id="SSF54631">
    <property type="entry name" value="CBS-domain pair"/>
    <property type="match status" value="1"/>
</dbReference>
<dbReference type="InterPro" id="IPR000644">
    <property type="entry name" value="CBS_dom"/>
</dbReference>
<dbReference type="eggNOG" id="KOG0474">
    <property type="taxonomic scope" value="Eukaryota"/>
</dbReference>
<dbReference type="GO" id="GO:0005254">
    <property type="term" value="F:chloride channel activity"/>
    <property type="evidence" value="ECO:0007669"/>
    <property type="project" value="UniProtKB-UniRule"/>
</dbReference>
<dbReference type="CDD" id="cd04591">
    <property type="entry name" value="CBS_pair_voltage-gated_CLC_euk_bac"/>
    <property type="match status" value="1"/>
</dbReference>
<dbReference type="SMART" id="SM00116">
    <property type="entry name" value="CBS"/>
    <property type="match status" value="2"/>
</dbReference>